<gene>
    <name evidence="1" type="ORF">TEGL_10140</name>
</gene>
<evidence type="ECO:0008006" key="3">
    <source>
        <dbReference type="Google" id="ProtNLM"/>
    </source>
</evidence>
<dbReference type="Proteomes" id="UP001348492">
    <property type="component" value="Chromosome"/>
</dbReference>
<keyword evidence="2" id="KW-1185">Reference proteome</keyword>
<protein>
    <recommendedName>
        <fullName evidence="3">Camelysin metallo-endopeptidase</fullName>
    </recommendedName>
</protein>
<sequence>MMSRLKRMKMKKQQQCLKATICGVSLCLLISITGVLGSYAYLSDQEKVNNNIVITLGNVNTSIDKGINFGELSSGKEKTKTFYIENSGTLNQKVSLKFMPTSSEDEYDKLLSKTLNLKMRIIEVDESGNIVESSIPMTQHYLYKYYDGSVSPKLSNIVLESGHKYKIEATIKPYKYESNEIRRMDAPLYPDETFSFGIQVNAEQVKGEN</sequence>
<dbReference type="Pfam" id="PF12389">
    <property type="entry name" value="Peptidase_M73"/>
    <property type="match status" value="1"/>
</dbReference>
<proteinExistence type="predicted"/>
<reference evidence="1 2" key="1">
    <citation type="journal article" date="2023" name="PLoS ONE">
        <title>Genome-based metabolic and phylogenomic analysis of three Terrisporobacter species.</title>
        <authorList>
            <person name="Boer T."/>
            <person name="Bengelsdorf F.R."/>
            <person name="Bomeke M."/>
            <person name="Daniel R."/>
            <person name="Poehlein A."/>
        </authorList>
    </citation>
    <scope>NUCLEOTIDE SEQUENCE [LARGE SCALE GENOMIC DNA]</scope>
    <source>
        <strain evidence="1 2">DSM 1288</strain>
    </source>
</reference>
<evidence type="ECO:0000313" key="2">
    <source>
        <dbReference type="Proteomes" id="UP001348492"/>
    </source>
</evidence>
<evidence type="ECO:0000313" key="1">
    <source>
        <dbReference type="EMBL" id="WWD82622.1"/>
    </source>
</evidence>
<organism evidence="1 2">
    <name type="scientific">Terrisporobacter glycolicus ATCC 14880 = DSM 1288</name>
    <dbReference type="NCBI Taxonomy" id="1121315"/>
    <lineage>
        <taxon>Bacteria</taxon>
        <taxon>Bacillati</taxon>
        <taxon>Bacillota</taxon>
        <taxon>Clostridia</taxon>
        <taxon>Peptostreptococcales</taxon>
        <taxon>Peptostreptococcaceae</taxon>
        <taxon>Terrisporobacter</taxon>
    </lineage>
</organism>
<name>A0ABZ2ERU7_9FIRM</name>
<accession>A0ABZ2ERU7</accession>
<dbReference type="EMBL" id="CP117523">
    <property type="protein sequence ID" value="WWD82622.1"/>
    <property type="molecule type" value="Genomic_DNA"/>
</dbReference>
<dbReference type="InterPro" id="IPR022121">
    <property type="entry name" value="Peptidase_M73_camelysin"/>
</dbReference>